<proteinExistence type="predicted"/>
<accession>A0A2T4UNY6</accession>
<dbReference type="EMBL" id="PZPL01000002">
    <property type="protein sequence ID" value="PTL71238.1"/>
    <property type="molecule type" value="Genomic_DNA"/>
</dbReference>
<reference evidence="2 3" key="1">
    <citation type="submission" date="2018-03" db="EMBL/GenBank/DDBJ databases">
        <title>Bacteriophage NCPPB3778 and a type I-E CRISPR drive the evolution of the US Biological Select Agent, Rathayibacter toxicus.</title>
        <authorList>
            <person name="Davis E.W.II."/>
            <person name="Tabima J.F."/>
            <person name="Weisberg A.J."/>
            <person name="Dantas Lopes L."/>
            <person name="Wiseman M.S."/>
            <person name="Wiseman M.S."/>
            <person name="Pupko T."/>
            <person name="Belcher M.S."/>
            <person name="Sechler A.J."/>
            <person name="Tancos M.A."/>
            <person name="Schroeder B.K."/>
            <person name="Murray T.D."/>
            <person name="Luster D.G."/>
            <person name="Schneider W.L."/>
            <person name="Rogers E."/>
            <person name="Andreote F.D."/>
            <person name="Grunwald N.J."/>
            <person name="Putnam M.L."/>
            <person name="Chang J.H."/>
        </authorList>
    </citation>
    <scope>NUCLEOTIDE SEQUENCE [LARGE SCALE GENOMIC DNA]</scope>
    <source>
        <strain evidence="2 3">DSM 15933</strain>
    </source>
</reference>
<keyword evidence="1" id="KW-1133">Transmembrane helix</keyword>
<keyword evidence="1" id="KW-0472">Membrane</keyword>
<dbReference type="Proteomes" id="UP000241085">
    <property type="component" value="Unassembled WGS sequence"/>
</dbReference>
<feature type="transmembrane region" description="Helical" evidence="1">
    <location>
        <begin position="45"/>
        <end position="70"/>
    </location>
</feature>
<keyword evidence="3" id="KW-1185">Reference proteome</keyword>
<evidence type="ECO:0000256" key="1">
    <source>
        <dbReference type="SAM" id="Phobius"/>
    </source>
</evidence>
<protein>
    <submittedName>
        <fullName evidence="2">Uncharacterized protein</fullName>
    </submittedName>
</protein>
<name>A0A2T4UNY6_9MICO</name>
<evidence type="ECO:0000313" key="3">
    <source>
        <dbReference type="Proteomes" id="UP000241085"/>
    </source>
</evidence>
<dbReference type="AlphaFoldDB" id="A0A2T4UNY6"/>
<evidence type="ECO:0000313" key="2">
    <source>
        <dbReference type="EMBL" id="PTL71238.1"/>
    </source>
</evidence>
<organism evidence="2 3">
    <name type="scientific">Rathayibacter caricis DSM 15933</name>
    <dbReference type="NCBI Taxonomy" id="1328867"/>
    <lineage>
        <taxon>Bacteria</taxon>
        <taxon>Bacillati</taxon>
        <taxon>Actinomycetota</taxon>
        <taxon>Actinomycetes</taxon>
        <taxon>Micrococcales</taxon>
        <taxon>Microbacteriaceae</taxon>
        <taxon>Rathayibacter</taxon>
    </lineage>
</organism>
<keyword evidence="1" id="KW-0812">Transmembrane</keyword>
<sequence length="201" mass="21395">MNALLDESAPPTPLSDAVPDAALREMVRGVEWDARRGRRSVTPRALVIGTVVALTLGGAGAAAAATLSGWEPWVENPDSVVHFTLPSGRACEFRSVAREGDPEDIKEAQKVLRTTDVLALADVDGELARIVARDVTVRGENGDTVVPATEMYSEDELYRQAVVGAITNVVWDELEERGVVDPVTGSDLSLGGQDDCADLTQ</sequence>
<gene>
    <name evidence="2" type="ORF">C1I63_18540</name>
</gene>
<comment type="caution">
    <text evidence="2">The sequence shown here is derived from an EMBL/GenBank/DDBJ whole genome shotgun (WGS) entry which is preliminary data.</text>
</comment>